<sequence>MLVAPFGTKIPIQCPTADARVNVQTEDKEIITINGHVVEYLTQELQFIDPQDKRKLHSGHALVQSKMGPMIVGSGYIDRLCNSKSHPSPIICSVCTNPNLDLENFWKLEMIGIQESPTDNDDKQAMSHFKQTIIKLDGRYQICWSWKDSKTKLSDDYGLCTRRLKNLVRRLRSSSLLTYDTTLKERLLNGVIEEVPPEDERGVVHYLPHH</sequence>
<dbReference type="STRING" id="42157.A0A182ETS5"/>
<dbReference type="EMBL" id="UYRW01008228">
    <property type="protein sequence ID" value="VDM96424.1"/>
    <property type="molecule type" value="Genomic_DNA"/>
</dbReference>
<name>A0A182ETS5_ONCOC</name>
<evidence type="ECO:0000313" key="2">
    <source>
        <dbReference type="Proteomes" id="UP000271087"/>
    </source>
</evidence>
<dbReference type="WBParaSite" id="nOo.2.0.1.t11552-RA">
    <property type="protein sequence ID" value="nOo.2.0.1.t11552-RA"/>
    <property type="gene ID" value="nOo.2.0.1.g11552"/>
</dbReference>
<dbReference type="AlphaFoldDB" id="A0A182ETS5"/>
<accession>A0A182ETS5</accession>
<keyword evidence="2" id="KW-1185">Reference proteome</keyword>
<gene>
    <name evidence="1" type="ORF">NOO_LOCUS11552</name>
</gene>
<dbReference type="Proteomes" id="UP000271087">
    <property type="component" value="Unassembled WGS sequence"/>
</dbReference>
<evidence type="ECO:0000313" key="3">
    <source>
        <dbReference type="WBParaSite" id="nOo.2.0.1.t11552-RA"/>
    </source>
</evidence>
<reference evidence="3" key="1">
    <citation type="submission" date="2016-06" db="UniProtKB">
        <authorList>
            <consortium name="WormBaseParasite"/>
        </authorList>
    </citation>
    <scope>IDENTIFICATION</scope>
</reference>
<dbReference type="OrthoDB" id="5873130at2759"/>
<proteinExistence type="predicted"/>
<reference evidence="1 2" key="2">
    <citation type="submission" date="2018-08" db="EMBL/GenBank/DDBJ databases">
        <authorList>
            <person name="Laetsch R D."/>
            <person name="Stevens L."/>
            <person name="Kumar S."/>
            <person name="Blaxter L. M."/>
        </authorList>
    </citation>
    <scope>NUCLEOTIDE SEQUENCE [LARGE SCALE GENOMIC DNA]</scope>
</reference>
<evidence type="ECO:0000313" key="1">
    <source>
        <dbReference type="EMBL" id="VDM96424.1"/>
    </source>
</evidence>
<protein>
    <submittedName>
        <fullName evidence="3">DUF1758 domain-containing protein</fullName>
    </submittedName>
</protein>
<organism evidence="3">
    <name type="scientific">Onchocerca ochengi</name>
    <name type="common">Filarial nematode worm</name>
    <dbReference type="NCBI Taxonomy" id="42157"/>
    <lineage>
        <taxon>Eukaryota</taxon>
        <taxon>Metazoa</taxon>
        <taxon>Ecdysozoa</taxon>
        <taxon>Nematoda</taxon>
        <taxon>Chromadorea</taxon>
        <taxon>Rhabditida</taxon>
        <taxon>Spirurina</taxon>
        <taxon>Spiruromorpha</taxon>
        <taxon>Filarioidea</taxon>
        <taxon>Onchocercidae</taxon>
        <taxon>Onchocerca</taxon>
    </lineage>
</organism>